<feature type="compositionally biased region" description="Basic and acidic residues" evidence="1">
    <location>
        <begin position="398"/>
        <end position="410"/>
    </location>
</feature>
<name>A0A0F7SM88_PHARH</name>
<feature type="compositionally biased region" description="Polar residues" evidence="1">
    <location>
        <begin position="191"/>
        <end position="216"/>
    </location>
</feature>
<evidence type="ECO:0000256" key="1">
    <source>
        <dbReference type="SAM" id="MobiDB-lite"/>
    </source>
</evidence>
<evidence type="ECO:0000313" key="2">
    <source>
        <dbReference type="EMBL" id="CDZ98584.1"/>
    </source>
</evidence>
<feature type="compositionally biased region" description="Low complexity" evidence="1">
    <location>
        <begin position="497"/>
        <end position="506"/>
    </location>
</feature>
<feature type="compositionally biased region" description="Acidic residues" evidence="1">
    <location>
        <begin position="231"/>
        <end position="241"/>
    </location>
</feature>
<feature type="compositionally biased region" description="Polar residues" evidence="1">
    <location>
        <begin position="567"/>
        <end position="576"/>
    </location>
</feature>
<feature type="compositionally biased region" description="Low complexity" evidence="1">
    <location>
        <begin position="653"/>
        <end position="665"/>
    </location>
</feature>
<feature type="region of interest" description="Disordered" evidence="1">
    <location>
        <begin position="191"/>
        <end position="423"/>
    </location>
</feature>
<accession>A0A0F7SM88</accession>
<sequence length="1131" mass="116752">MSWYTDTETVDQTMQVIDPPFSLLSFSLTVLGKLPWWVVLGLLGGLIFYTRKAVDYFRLQNKIGKYKLEKRRRHGIPDSDTRPFREAAAEALIKSREMVERRTLAGEAGISRTRKVKPQTPEKLRDTMSLVPAKETLSPQALAYASSSKYGSYNTGPVFDTPVYKYNSFGSGSILDRSFSKDFAERNLTASSISSSGQDKIARTSTHIPTVSSRRSSIAKPNRIRKRSLDKDDESEGSLSEEELHSKVRNQVKADGGRKRRKQVVKLEPTSEDDDDQTTTMEVETGPFSDEDTGSAMSDEDEGSISLHNGRAIDWDDNMMSSSSDEAERPSPPPLVAKKSTKQKRQISDVESVSSKRSFRKRTKSNAGGTVGDPRLKIDEEVEEEDVSEEDEEDESESERVDENGRKEGDIWNDPNGIRFRVGKNGTGRERLVLVKKTMRKYDMPIDSEHPDRYQTIVGNVEQWVTESEFAELKAQKRLAWQSDDDQDMDSRKERSGSVSDVGSRGTPLSRSNSIGSAESPGLYQRIGRSATPLRSSTSLADLRQSFSGVISTTSPSQSSGPGTPVRSASASDKLRMSTSSLGLRALYHSDFASKIGDGPKAAMNPRALGERERRAREAKMLDRLRAESVASSNSADKDEAPKGVRLLGRNNKSGTSSGPASPGSATPPPQPPLSTATPSASKSLPAPSFTSESKPAADDKPSSASSIPNFFAKPAVTTTASATSAAPSPATTSLTAPAPASSSNPLSFGASPATTPAVAESKPANTAPAPAVSAPSFSFGGPKALDSSAPSVAPSTGKEKFSFGAPAASGSTSVTTSTAAPAPSSASAAPTPAPKTPALSFGASNSTGGGSAGFSFGKSSEPAPPSKQSSFSFGASTPSAATSSTPAASSVSEPAKPSTPAFAFGAPSKPAERASSTGAASAPSFSFGSSSKPAVGSSSVAAPAAGSFSFGGASNATSAEAASSPASSFSFGAPKVAVSAPTTTAPASSFSFGAPSKVATPSGSTASSSAPSFSFGSTSSAPAPSSNPPGSGTSFASSTSGSAPAFSFGTSSTSTPPVISKPAFNFGASSGPAATSSTTTAAPAAFSFGAKPSGLPPTSGTGTGANPGAFNFGAMGGSAGSAGSMFSFGK</sequence>
<feature type="region of interest" description="Disordered" evidence="1">
    <location>
        <begin position="984"/>
        <end position="1115"/>
    </location>
</feature>
<feature type="compositionally biased region" description="Low complexity" evidence="1">
    <location>
        <begin position="1067"/>
        <end position="1101"/>
    </location>
</feature>
<proteinExistence type="predicted"/>
<feature type="compositionally biased region" description="Basic and acidic residues" evidence="1">
    <location>
        <begin position="609"/>
        <end position="627"/>
    </location>
</feature>
<reference evidence="2" key="1">
    <citation type="submission" date="2014-08" db="EMBL/GenBank/DDBJ databases">
        <authorList>
            <person name="Sharma Rahul"/>
            <person name="Thines Marco"/>
        </authorList>
    </citation>
    <scope>NUCLEOTIDE SEQUENCE</scope>
</reference>
<protein>
    <submittedName>
        <fullName evidence="2">Nuclear pore complex protein</fullName>
    </submittedName>
</protein>
<feature type="compositionally biased region" description="Low complexity" evidence="1">
    <location>
        <begin position="806"/>
        <end position="847"/>
    </location>
</feature>
<organism evidence="2">
    <name type="scientific">Phaffia rhodozyma</name>
    <name type="common">Yeast</name>
    <name type="synonym">Xanthophyllomyces dendrorhous</name>
    <dbReference type="NCBI Taxonomy" id="264483"/>
    <lineage>
        <taxon>Eukaryota</taxon>
        <taxon>Fungi</taxon>
        <taxon>Dikarya</taxon>
        <taxon>Basidiomycota</taxon>
        <taxon>Agaricomycotina</taxon>
        <taxon>Tremellomycetes</taxon>
        <taxon>Cystofilobasidiales</taxon>
        <taxon>Mrakiaceae</taxon>
        <taxon>Phaffia</taxon>
    </lineage>
</organism>
<feature type="compositionally biased region" description="Acidic residues" evidence="1">
    <location>
        <begin position="289"/>
        <end position="303"/>
    </location>
</feature>
<dbReference type="AlphaFoldDB" id="A0A0F7SM88"/>
<feature type="compositionally biased region" description="Low complexity" evidence="1">
    <location>
        <begin position="548"/>
        <end position="565"/>
    </location>
</feature>
<feature type="region of interest" description="Disordered" evidence="1">
    <location>
        <begin position="591"/>
        <end position="943"/>
    </location>
</feature>
<feature type="compositionally biased region" description="Low complexity" evidence="1">
    <location>
        <begin position="984"/>
        <end position="1058"/>
    </location>
</feature>
<feature type="region of interest" description="Disordered" evidence="1">
    <location>
        <begin position="480"/>
        <end position="576"/>
    </location>
</feature>
<dbReference type="EMBL" id="LN483345">
    <property type="protein sequence ID" value="CDZ98584.1"/>
    <property type="molecule type" value="Genomic_DNA"/>
</dbReference>
<feature type="compositionally biased region" description="Low complexity" evidence="1">
    <location>
        <begin position="674"/>
        <end position="689"/>
    </location>
</feature>
<feature type="compositionally biased region" description="Low complexity" evidence="1">
    <location>
        <begin position="915"/>
        <end position="943"/>
    </location>
</feature>
<feature type="compositionally biased region" description="Acidic residues" evidence="1">
    <location>
        <begin position="380"/>
        <end position="397"/>
    </location>
</feature>
<feature type="compositionally biased region" description="Polar residues" evidence="1">
    <location>
        <begin position="507"/>
        <end position="517"/>
    </location>
</feature>
<feature type="compositionally biased region" description="Low complexity" evidence="1">
    <location>
        <begin position="764"/>
        <end position="779"/>
    </location>
</feature>
<feature type="compositionally biased region" description="Low complexity" evidence="1">
    <location>
        <begin position="870"/>
        <end position="896"/>
    </location>
</feature>
<feature type="compositionally biased region" description="Low complexity" evidence="1">
    <location>
        <begin position="715"/>
        <end position="744"/>
    </location>
</feature>